<keyword evidence="1" id="KW-0472">Membrane</keyword>
<accession>A0A0A0BAQ9</accession>
<organism evidence="3 4">
    <name type="scientific">Cellulomonas cellasea DSM 20118</name>
    <dbReference type="NCBI Taxonomy" id="1408250"/>
    <lineage>
        <taxon>Bacteria</taxon>
        <taxon>Bacillati</taxon>
        <taxon>Actinomycetota</taxon>
        <taxon>Actinomycetes</taxon>
        <taxon>Micrococcales</taxon>
        <taxon>Cellulomonadaceae</taxon>
        <taxon>Cellulomonas</taxon>
    </lineage>
</organism>
<sequence>MTAQPRHVRQPDREAGSISVFVAVASLGLLVLIGLVVDGGVKIRAAQRADTVAAEAARAAGQQVALSTVVGTQTVRVDRQAAVNAANAYLAAAGLPGTVQISPDGTAVEVTVTTTAPTVFVSLIGIPSVTATGYSEARLIHRISAEQP</sequence>
<gene>
    <name evidence="3" type="ORF">Q760_00010</name>
</gene>
<dbReference type="RefSeq" id="WP_034624187.1">
    <property type="nucleotide sequence ID" value="NZ_AXNT01000001.1"/>
</dbReference>
<dbReference type="EMBL" id="AXNT01000001">
    <property type="protein sequence ID" value="KGM03920.1"/>
    <property type="molecule type" value="Genomic_DNA"/>
</dbReference>
<evidence type="ECO:0000313" key="3">
    <source>
        <dbReference type="EMBL" id="KGM03920.1"/>
    </source>
</evidence>
<protein>
    <recommendedName>
        <fullName evidence="2">Putative Flp pilus-assembly TadG-like N-terminal domain-containing protein</fullName>
    </recommendedName>
</protein>
<keyword evidence="1" id="KW-1133">Transmembrane helix</keyword>
<feature type="transmembrane region" description="Helical" evidence="1">
    <location>
        <begin position="15"/>
        <end position="37"/>
    </location>
</feature>
<evidence type="ECO:0000259" key="2">
    <source>
        <dbReference type="Pfam" id="PF13400"/>
    </source>
</evidence>
<keyword evidence="4" id="KW-1185">Reference proteome</keyword>
<evidence type="ECO:0000256" key="1">
    <source>
        <dbReference type="SAM" id="Phobius"/>
    </source>
</evidence>
<dbReference type="InterPro" id="IPR028087">
    <property type="entry name" value="Tad_N"/>
</dbReference>
<reference evidence="3 4" key="1">
    <citation type="submission" date="2013-10" db="EMBL/GenBank/DDBJ databases">
        <authorList>
            <person name="Wang G."/>
            <person name="Zhuang W."/>
        </authorList>
    </citation>
    <scope>NUCLEOTIDE SEQUENCE [LARGE SCALE GENOMIC DNA]</scope>
    <source>
        <strain evidence="3 4">DSM 20118</strain>
    </source>
</reference>
<name>A0A0A0BAQ9_9CELL</name>
<dbReference type="AlphaFoldDB" id="A0A0A0BAQ9"/>
<dbReference type="Pfam" id="PF13400">
    <property type="entry name" value="Tad"/>
    <property type="match status" value="1"/>
</dbReference>
<feature type="domain" description="Putative Flp pilus-assembly TadG-like N-terminal" evidence="2">
    <location>
        <begin position="16"/>
        <end position="63"/>
    </location>
</feature>
<comment type="caution">
    <text evidence="3">The sequence shown here is derived from an EMBL/GenBank/DDBJ whole genome shotgun (WGS) entry which is preliminary data.</text>
</comment>
<evidence type="ECO:0000313" key="4">
    <source>
        <dbReference type="Proteomes" id="UP000029833"/>
    </source>
</evidence>
<dbReference type="Proteomes" id="UP000029833">
    <property type="component" value="Unassembled WGS sequence"/>
</dbReference>
<proteinExistence type="predicted"/>
<dbReference type="STRING" id="1408250.Q760_00010"/>
<keyword evidence="1" id="KW-0812">Transmembrane</keyword>